<evidence type="ECO:0000256" key="5">
    <source>
        <dbReference type="ARBA" id="ARBA00022989"/>
    </source>
</evidence>
<dbReference type="Proteomes" id="UP000576152">
    <property type="component" value="Unassembled WGS sequence"/>
</dbReference>
<keyword evidence="4 7" id="KW-0812">Transmembrane</keyword>
<feature type="transmembrane region" description="Helical" evidence="7">
    <location>
        <begin position="375"/>
        <end position="394"/>
    </location>
</feature>
<feature type="transmembrane region" description="Helical" evidence="7">
    <location>
        <begin position="406"/>
        <end position="429"/>
    </location>
</feature>
<evidence type="ECO:0000256" key="7">
    <source>
        <dbReference type="SAM" id="Phobius"/>
    </source>
</evidence>
<feature type="transmembrane region" description="Helical" evidence="7">
    <location>
        <begin position="441"/>
        <end position="463"/>
    </location>
</feature>
<organism evidence="8 9">
    <name type="scientific">Limimaricola variabilis</name>
    <dbReference type="NCBI Taxonomy" id="1492771"/>
    <lineage>
        <taxon>Bacteria</taxon>
        <taxon>Pseudomonadati</taxon>
        <taxon>Pseudomonadota</taxon>
        <taxon>Alphaproteobacteria</taxon>
        <taxon>Rhodobacterales</taxon>
        <taxon>Paracoccaceae</taxon>
        <taxon>Limimaricola</taxon>
    </lineage>
</organism>
<name>A0ABR6HJU6_9RHOB</name>
<comment type="similarity">
    <text evidence="2">Belongs to the polysaccharide synthase family.</text>
</comment>
<keyword evidence="9" id="KW-1185">Reference proteome</keyword>
<dbReference type="PANTHER" id="PTHR30250:SF10">
    <property type="entry name" value="LIPOPOLYSACCHARIDE BIOSYNTHESIS PROTEIN WZXC"/>
    <property type="match status" value="1"/>
</dbReference>
<dbReference type="EMBL" id="JACIBX010000001">
    <property type="protein sequence ID" value="MBB3710827.1"/>
    <property type="molecule type" value="Genomic_DNA"/>
</dbReference>
<feature type="transmembrane region" description="Helical" evidence="7">
    <location>
        <begin position="279"/>
        <end position="302"/>
    </location>
</feature>
<feature type="transmembrane region" description="Helical" evidence="7">
    <location>
        <begin position="37"/>
        <end position="57"/>
    </location>
</feature>
<accession>A0ABR6HJU6</accession>
<feature type="transmembrane region" description="Helical" evidence="7">
    <location>
        <begin position="7"/>
        <end position="31"/>
    </location>
</feature>
<evidence type="ECO:0000256" key="1">
    <source>
        <dbReference type="ARBA" id="ARBA00004651"/>
    </source>
</evidence>
<comment type="caution">
    <text evidence="8">The sequence shown here is derived from an EMBL/GenBank/DDBJ whole genome shotgun (WGS) entry which is preliminary data.</text>
</comment>
<keyword evidence="6 7" id="KW-0472">Membrane</keyword>
<evidence type="ECO:0000256" key="4">
    <source>
        <dbReference type="ARBA" id="ARBA00022692"/>
    </source>
</evidence>
<keyword evidence="5 7" id="KW-1133">Transmembrane helix</keyword>
<evidence type="ECO:0000256" key="6">
    <source>
        <dbReference type="ARBA" id="ARBA00023136"/>
    </source>
</evidence>
<feature type="transmembrane region" description="Helical" evidence="7">
    <location>
        <begin position="350"/>
        <end position="369"/>
    </location>
</feature>
<feature type="transmembrane region" description="Helical" evidence="7">
    <location>
        <begin position="203"/>
        <end position="220"/>
    </location>
</feature>
<keyword evidence="3" id="KW-1003">Cell membrane</keyword>
<feature type="transmembrane region" description="Helical" evidence="7">
    <location>
        <begin position="110"/>
        <end position="130"/>
    </location>
</feature>
<evidence type="ECO:0000256" key="2">
    <source>
        <dbReference type="ARBA" id="ARBA00007430"/>
    </source>
</evidence>
<feature type="transmembrane region" description="Helical" evidence="7">
    <location>
        <begin position="165"/>
        <end position="183"/>
    </location>
</feature>
<sequence>MTIGRSLLLSLVDKSLGTLMSVGMMVVVSRLLSPAEIGLFLVSSAAVILIETFRDFGVASSIIKEPSLTPDFLRSASTIVALLSLGLGLGLYLGAGAIAALYGAADLAPLLEVAALGFLFAPISSVRLALLRREMAFGRVAVIGLGANGVGTLTALGLAISGWGALSLAWGSVATACAAAILAQTFRPEPGLYRPTLAHWRRILPFGAWSCLVTILGLLTETLPRLIIGRILGFTAVGLLARAVSLTQLPDRLVLSAVQPVALPAFAELRRAKTELSKVYLGALSLVVILQWPALACLGILADPAVRLLLGDQWLAAIPLLQVVSLAGMALFPASLAFPILVAVEAIRDLAILNLIFVPLLAATIIMAAQFGLMALAWSLLPLNIVQGLALLAAVRRHLPFRWSELGWVIGRGLGIVGATILIPAAVMITWGPTPDARMTAIAVFGAVIGWLIGVSATDNLLAPRLNRLRTGRLKGPVRKLVTLVRQ</sequence>
<comment type="subcellular location">
    <subcellularLocation>
        <location evidence="1">Cell membrane</location>
        <topology evidence="1">Multi-pass membrane protein</topology>
    </subcellularLocation>
</comment>
<feature type="transmembrane region" description="Helical" evidence="7">
    <location>
        <begin position="314"/>
        <end position="338"/>
    </location>
</feature>
<protein>
    <submittedName>
        <fullName evidence="8">O-antigen/teichoic acid export membrane protein</fullName>
    </submittedName>
</protein>
<feature type="transmembrane region" description="Helical" evidence="7">
    <location>
        <begin position="137"/>
        <end position="159"/>
    </location>
</feature>
<dbReference type="Pfam" id="PF13440">
    <property type="entry name" value="Polysacc_synt_3"/>
    <property type="match status" value="1"/>
</dbReference>
<proteinExistence type="inferred from homology"/>
<reference evidence="8 9" key="1">
    <citation type="submission" date="2020-08" db="EMBL/GenBank/DDBJ databases">
        <title>Genomic Encyclopedia of Type Strains, Phase III (KMG-III): the genomes of soil and plant-associated and newly described type strains.</title>
        <authorList>
            <person name="Whitman W."/>
        </authorList>
    </citation>
    <scope>NUCLEOTIDE SEQUENCE [LARGE SCALE GENOMIC DNA]</scope>
    <source>
        <strain evidence="8 9">CECT 8572</strain>
    </source>
</reference>
<evidence type="ECO:0000256" key="3">
    <source>
        <dbReference type="ARBA" id="ARBA00022475"/>
    </source>
</evidence>
<evidence type="ECO:0000313" key="9">
    <source>
        <dbReference type="Proteomes" id="UP000576152"/>
    </source>
</evidence>
<gene>
    <name evidence="8" type="ORF">FHS00_000380</name>
</gene>
<dbReference type="RefSeq" id="WP_343064578.1">
    <property type="nucleotide sequence ID" value="NZ_JACIBX010000001.1"/>
</dbReference>
<feature type="transmembrane region" description="Helical" evidence="7">
    <location>
        <begin position="78"/>
        <end position="104"/>
    </location>
</feature>
<feature type="transmembrane region" description="Helical" evidence="7">
    <location>
        <begin position="226"/>
        <end position="244"/>
    </location>
</feature>
<dbReference type="InterPro" id="IPR050833">
    <property type="entry name" value="Poly_Biosynth_Transport"/>
</dbReference>
<dbReference type="PANTHER" id="PTHR30250">
    <property type="entry name" value="PST FAMILY PREDICTED COLANIC ACID TRANSPORTER"/>
    <property type="match status" value="1"/>
</dbReference>
<evidence type="ECO:0000313" key="8">
    <source>
        <dbReference type="EMBL" id="MBB3710827.1"/>
    </source>
</evidence>